<organism evidence="5">
    <name type="scientific">Chlorella variabilis</name>
    <name type="common">Green alga</name>
    <dbReference type="NCBI Taxonomy" id="554065"/>
    <lineage>
        <taxon>Eukaryota</taxon>
        <taxon>Viridiplantae</taxon>
        <taxon>Chlorophyta</taxon>
        <taxon>core chlorophytes</taxon>
        <taxon>Trebouxiophyceae</taxon>
        <taxon>Chlorellales</taxon>
        <taxon>Chlorellaceae</taxon>
        <taxon>Chlorella clade</taxon>
        <taxon>Chlorella</taxon>
    </lineage>
</organism>
<proteinExistence type="predicted"/>
<dbReference type="eggNOG" id="KOG4144">
    <property type="taxonomic scope" value="Eukaryota"/>
</dbReference>
<dbReference type="InParanoid" id="E1Z959"/>
<dbReference type="Gene3D" id="3.40.630.30">
    <property type="match status" value="1"/>
</dbReference>
<dbReference type="PANTHER" id="PTHR10908">
    <property type="entry name" value="SEROTONIN N-ACETYLTRANSFERASE"/>
    <property type="match status" value="1"/>
</dbReference>
<dbReference type="InterPro" id="IPR016181">
    <property type="entry name" value="Acyl_CoA_acyltransferase"/>
</dbReference>
<dbReference type="KEGG" id="cvr:CHLNCDRAFT_51000"/>
<reference evidence="4 5" key="1">
    <citation type="journal article" date="2010" name="Plant Cell">
        <title>The Chlorella variabilis NC64A genome reveals adaptation to photosymbiosis, coevolution with viruses, and cryptic sex.</title>
        <authorList>
            <person name="Blanc G."/>
            <person name="Duncan G."/>
            <person name="Agarkova I."/>
            <person name="Borodovsky M."/>
            <person name="Gurnon J."/>
            <person name="Kuo A."/>
            <person name="Lindquist E."/>
            <person name="Lucas S."/>
            <person name="Pangilinan J."/>
            <person name="Polle J."/>
            <person name="Salamov A."/>
            <person name="Terry A."/>
            <person name="Yamada T."/>
            <person name="Dunigan D.D."/>
            <person name="Grigoriev I.V."/>
            <person name="Claverie J.M."/>
            <person name="Van Etten J.L."/>
        </authorList>
    </citation>
    <scope>NUCLEOTIDE SEQUENCE [LARGE SCALE GENOMIC DNA]</scope>
    <source>
        <strain evidence="4 5">NC64A</strain>
    </source>
</reference>
<dbReference type="GeneID" id="17357081"/>
<name>E1Z959_CHLVA</name>
<dbReference type="Proteomes" id="UP000008141">
    <property type="component" value="Unassembled WGS sequence"/>
</dbReference>
<dbReference type="Pfam" id="PF00583">
    <property type="entry name" value="Acetyltransf_1"/>
    <property type="match status" value="1"/>
</dbReference>
<dbReference type="GO" id="GO:0008080">
    <property type="term" value="F:N-acetyltransferase activity"/>
    <property type="evidence" value="ECO:0007669"/>
    <property type="project" value="UniProtKB-ARBA"/>
</dbReference>
<dbReference type="SUPFAM" id="SSF55729">
    <property type="entry name" value="Acyl-CoA N-acyltransferases (Nat)"/>
    <property type="match status" value="1"/>
</dbReference>
<gene>
    <name evidence="4" type="ORF">CHLNCDRAFT_51000</name>
</gene>
<keyword evidence="2" id="KW-0012">Acyltransferase</keyword>
<keyword evidence="5" id="KW-1185">Reference proteome</keyword>
<dbReference type="PROSITE" id="PS51186">
    <property type="entry name" value="GNAT"/>
    <property type="match status" value="1"/>
</dbReference>
<accession>E1Z959</accession>
<dbReference type="STRING" id="554065.E1Z959"/>
<evidence type="ECO:0000313" key="5">
    <source>
        <dbReference type="Proteomes" id="UP000008141"/>
    </source>
</evidence>
<sequence length="325" mass="35483">MSPPPPVAAAAAACCCCRLQCLSAGYPPDEAASRERLLYRLENAADQFLVAVKDDQIVGFICGTLTKADRLTEDSMGQHEPDGGLLAIHSVAVDAAHRRQRVATRLLQAYKAYVCSSTPCLTTLRLICKEPLLSLYKNCGFQMVGPSAVVHGKDPWFEMRWEERRFTGGETMLLQPDTLDYWRNFDPHLGTETPQLVEGTRDPLEARVVLHGWFTQPDPFFAGSLREEEATPALNACLDVLFEALSTLPPSVGTVTLQLTVEGSGRVADICWKANTLVARPQSGEAPTVVTEATLACIAEHLLRAQFPPSHDGGCTAITLPFVFQ</sequence>
<evidence type="ECO:0000256" key="2">
    <source>
        <dbReference type="ARBA" id="ARBA00023315"/>
    </source>
</evidence>
<dbReference type="AlphaFoldDB" id="E1Z959"/>
<keyword evidence="1" id="KW-0808">Transferase</keyword>
<dbReference type="EMBL" id="GL433839">
    <property type="protein sequence ID" value="EFN57722.1"/>
    <property type="molecule type" value="Genomic_DNA"/>
</dbReference>
<feature type="domain" description="N-acetyltransferase" evidence="3">
    <location>
        <begin position="1"/>
        <end position="164"/>
    </location>
</feature>
<dbReference type="InterPro" id="IPR000182">
    <property type="entry name" value="GNAT_dom"/>
</dbReference>
<dbReference type="PANTHER" id="PTHR10908:SF0">
    <property type="entry name" value="SEROTONIN N-ACETYLTRANSFERASE"/>
    <property type="match status" value="1"/>
</dbReference>
<evidence type="ECO:0000259" key="3">
    <source>
        <dbReference type="PROSITE" id="PS51186"/>
    </source>
</evidence>
<dbReference type="CDD" id="cd04301">
    <property type="entry name" value="NAT_SF"/>
    <property type="match status" value="1"/>
</dbReference>
<dbReference type="OrthoDB" id="504976at2759"/>
<protein>
    <recommendedName>
        <fullName evidence="3">N-acetyltransferase domain-containing protein</fullName>
    </recommendedName>
</protein>
<dbReference type="InterPro" id="IPR051635">
    <property type="entry name" value="SNAT-like"/>
</dbReference>
<evidence type="ECO:0000256" key="1">
    <source>
        <dbReference type="ARBA" id="ARBA00022679"/>
    </source>
</evidence>
<evidence type="ECO:0000313" key="4">
    <source>
        <dbReference type="EMBL" id="EFN57722.1"/>
    </source>
</evidence>
<dbReference type="RefSeq" id="XP_005849824.1">
    <property type="nucleotide sequence ID" value="XM_005849762.1"/>
</dbReference>